<keyword evidence="2" id="KW-0547">Nucleotide-binding</keyword>
<evidence type="ECO:0000313" key="5">
    <source>
        <dbReference type="EMBL" id="CAA9348436.1"/>
    </source>
</evidence>
<dbReference type="InterPro" id="IPR017871">
    <property type="entry name" value="ABC_transporter-like_CS"/>
</dbReference>
<dbReference type="Pfam" id="PF00005">
    <property type="entry name" value="ABC_tran"/>
    <property type="match status" value="2"/>
</dbReference>
<protein>
    <submittedName>
        <fullName evidence="5">Bis-ABC ATPase Snas_4883</fullName>
    </submittedName>
</protein>
<dbReference type="PANTHER" id="PTHR19211:SF14">
    <property type="entry name" value="ATP-BINDING CASSETTE SUB-FAMILY F MEMBER 1"/>
    <property type="match status" value="1"/>
</dbReference>
<name>A0A6J4M2J3_9ACTN</name>
<dbReference type="AlphaFoldDB" id="A0A6J4M2J3"/>
<dbReference type="GO" id="GO:0016887">
    <property type="term" value="F:ATP hydrolysis activity"/>
    <property type="evidence" value="ECO:0007669"/>
    <property type="project" value="InterPro"/>
</dbReference>
<keyword evidence="1" id="KW-0677">Repeat</keyword>
<dbReference type="InterPro" id="IPR027417">
    <property type="entry name" value="P-loop_NTPase"/>
</dbReference>
<dbReference type="Gene3D" id="3.40.50.300">
    <property type="entry name" value="P-loop containing nucleotide triphosphate hydrolases"/>
    <property type="match status" value="3"/>
</dbReference>
<dbReference type="FunFam" id="3.40.50.300:FF:000011">
    <property type="entry name" value="Putative ABC transporter ATP-binding component"/>
    <property type="match status" value="1"/>
</dbReference>
<dbReference type="InterPro" id="IPR050611">
    <property type="entry name" value="ABCF"/>
</dbReference>
<dbReference type="CDD" id="cd03221">
    <property type="entry name" value="ABCF_EF-3"/>
    <property type="match status" value="1"/>
</dbReference>
<dbReference type="InterPro" id="IPR003593">
    <property type="entry name" value="AAA+_ATPase"/>
</dbReference>
<dbReference type="PROSITE" id="PS00211">
    <property type="entry name" value="ABC_TRANSPORTER_1"/>
    <property type="match status" value="2"/>
</dbReference>
<dbReference type="GO" id="GO:0005524">
    <property type="term" value="F:ATP binding"/>
    <property type="evidence" value="ECO:0007669"/>
    <property type="project" value="UniProtKB-KW"/>
</dbReference>
<evidence type="ECO:0000256" key="2">
    <source>
        <dbReference type="ARBA" id="ARBA00022741"/>
    </source>
</evidence>
<evidence type="ECO:0000259" key="4">
    <source>
        <dbReference type="PROSITE" id="PS50893"/>
    </source>
</evidence>
<sequence length="564" mass="59485">MTSPSLLTSEPSSGAVRALVARDLAKAYAGRPVLDGLDVVAPPGRVLAVIGENGSGKSTLLGLLTGRVEPDAGTVDAPDDLGHLPQEPELPPDATVGSVLHDALAPLHALVARVEELAEELAANPADDPARAEAYATALDRAVLTDAWDADRRATEAAARLGLAALASDRRVATLSGGQRSRLALAALLTRRPACLLLDEPTNHLDDVAVAYVERVLADLPGVVLVASHDRVFLDRVADQVLDLDAGPLGSDGRGGRSYGHSHGHMNGVVPGGYAAVLAARAAARRQWEELHARQQVDLAALRHTVATTARRVAHGRPPRDNDKFVHHFKGQNVERTVSRRVRDAERRLSELEATQVPAPPAPMSFTGSLAPAAGAAVGVRDLHVPGRLTLPRLDVGRGEHLLVTGANGSGKSTLLAVLAARGRDGVPPGTRGSVHVRARRVGHLPQDVGFRDAGRSALQVYAEALADVPGPQVPLNGLGLLHPRDAGRPVGELSLGQQRRLALAVLVARRPDLVLLDEPTNHLSLALCDELEVALQHSPGTVVVASHDRWLRERWEGPELALS</sequence>
<dbReference type="PROSITE" id="PS50893">
    <property type="entry name" value="ABC_TRANSPORTER_2"/>
    <property type="match status" value="1"/>
</dbReference>
<dbReference type="InterPro" id="IPR003439">
    <property type="entry name" value="ABC_transporter-like_ATP-bd"/>
</dbReference>
<dbReference type="SUPFAM" id="SSF52540">
    <property type="entry name" value="P-loop containing nucleoside triphosphate hydrolases"/>
    <property type="match status" value="2"/>
</dbReference>
<evidence type="ECO:0000256" key="3">
    <source>
        <dbReference type="ARBA" id="ARBA00022840"/>
    </source>
</evidence>
<proteinExistence type="predicted"/>
<evidence type="ECO:0000256" key="1">
    <source>
        <dbReference type="ARBA" id="ARBA00022737"/>
    </source>
</evidence>
<dbReference type="SMART" id="SM00382">
    <property type="entry name" value="AAA"/>
    <property type="match status" value="2"/>
</dbReference>
<accession>A0A6J4M2J3</accession>
<dbReference type="EMBL" id="CADCUF010000242">
    <property type="protein sequence ID" value="CAA9348436.1"/>
    <property type="molecule type" value="Genomic_DNA"/>
</dbReference>
<gene>
    <name evidence="5" type="ORF">AVDCRST_MAG24-1664</name>
</gene>
<reference evidence="5" key="1">
    <citation type="submission" date="2020-02" db="EMBL/GenBank/DDBJ databases">
        <authorList>
            <person name="Meier V. D."/>
        </authorList>
    </citation>
    <scope>NUCLEOTIDE SEQUENCE</scope>
    <source>
        <strain evidence="5">AVDCRST_MAG24</strain>
    </source>
</reference>
<keyword evidence="3" id="KW-0067">ATP-binding</keyword>
<dbReference type="PANTHER" id="PTHR19211">
    <property type="entry name" value="ATP-BINDING TRANSPORT PROTEIN-RELATED"/>
    <property type="match status" value="1"/>
</dbReference>
<organism evidence="5">
    <name type="scientific">uncultured Nocardioidaceae bacterium</name>
    <dbReference type="NCBI Taxonomy" id="253824"/>
    <lineage>
        <taxon>Bacteria</taxon>
        <taxon>Bacillati</taxon>
        <taxon>Actinomycetota</taxon>
        <taxon>Actinomycetes</taxon>
        <taxon>Propionibacteriales</taxon>
        <taxon>Nocardioidaceae</taxon>
        <taxon>environmental samples</taxon>
    </lineage>
</organism>
<feature type="domain" description="ABC transporter" evidence="4">
    <location>
        <begin position="19"/>
        <end position="271"/>
    </location>
</feature>